<proteinExistence type="predicted"/>
<reference evidence="1" key="1">
    <citation type="submission" date="2023-06" db="EMBL/GenBank/DDBJ databases">
        <title>MT1 and MT2 Draft Genomes of Novel Species.</title>
        <authorList>
            <person name="Venkateswaran K."/>
        </authorList>
    </citation>
    <scope>NUCLEOTIDE SEQUENCE</scope>
    <source>
        <strain evidence="1">F6_8S_P_1B</strain>
    </source>
</reference>
<keyword evidence="2" id="KW-1185">Reference proteome</keyword>
<accession>A0ABT8KFT3</accession>
<evidence type="ECO:0000313" key="2">
    <source>
        <dbReference type="Proteomes" id="UP001174208"/>
    </source>
</evidence>
<comment type="caution">
    <text evidence="1">The sequence shown here is derived from an EMBL/GenBank/DDBJ whole genome shotgun (WGS) entry which is preliminary data.</text>
</comment>
<dbReference type="EMBL" id="JAROCF010000001">
    <property type="protein sequence ID" value="MDN4616293.1"/>
    <property type="molecule type" value="Genomic_DNA"/>
</dbReference>
<name>A0ABT8KFT3_9MICO</name>
<protein>
    <submittedName>
        <fullName evidence="1">Uncharacterized protein</fullName>
    </submittedName>
</protein>
<dbReference type="Proteomes" id="UP001174208">
    <property type="component" value="Unassembled WGS sequence"/>
</dbReference>
<gene>
    <name evidence="1" type="ORF">P5G50_17735</name>
</gene>
<evidence type="ECO:0000313" key="1">
    <source>
        <dbReference type="EMBL" id="MDN4616293.1"/>
    </source>
</evidence>
<sequence>MVLAPDSGVLPPHHLREPPISRELRVHFVVRDHLGSVTTLFTSEGVVDAAAAVADIERGAVAYVTGHDTWSRVPVKTMSGLGGGFLFANWDGTGRNNLHDLAADPPTIASACVHVRPQRQGLWRRVRGLIAGRA</sequence>
<dbReference type="RefSeq" id="WP_301209475.1">
    <property type="nucleotide sequence ID" value="NZ_JAROCF010000001.1"/>
</dbReference>
<organism evidence="1 2">
    <name type="scientific">Leifsonia williamsii</name>
    <dbReference type="NCBI Taxonomy" id="3035919"/>
    <lineage>
        <taxon>Bacteria</taxon>
        <taxon>Bacillati</taxon>
        <taxon>Actinomycetota</taxon>
        <taxon>Actinomycetes</taxon>
        <taxon>Micrococcales</taxon>
        <taxon>Microbacteriaceae</taxon>
        <taxon>Leifsonia</taxon>
    </lineage>
</organism>